<comment type="similarity">
    <text evidence="1">Belongs to the prefoldin subunit beta family.</text>
</comment>
<evidence type="ECO:0000313" key="4">
    <source>
        <dbReference type="EMBL" id="CAD8753344.1"/>
    </source>
</evidence>
<protein>
    <recommendedName>
        <fullName evidence="6">Prefoldin subunit 2</fullName>
    </recommendedName>
</protein>
<evidence type="ECO:0000256" key="1">
    <source>
        <dbReference type="ARBA" id="ARBA00008045"/>
    </source>
</evidence>
<reference evidence="5" key="1">
    <citation type="submission" date="2021-01" db="EMBL/GenBank/DDBJ databases">
        <authorList>
            <person name="Corre E."/>
            <person name="Pelletier E."/>
            <person name="Niang G."/>
            <person name="Scheremetjew M."/>
            <person name="Finn R."/>
            <person name="Kale V."/>
            <person name="Holt S."/>
            <person name="Cochrane G."/>
            <person name="Meng A."/>
            <person name="Brown T."/>
            <person name="Cohen L."/>
        </authorList>
    </citation>
    <scope>NUCLEOTIDE SEQUENCE</scope>
    <source>
        <strain evidence="4">CCMP441</strain>
        <strain evidence="5">CCMP644</strain>
    </source>
</reference>
<dbReference type="Gene3D" id="1.10.287.370">
    <property type="match status" value="1"/>
</dbReference>
<evidence type="ECO:0000256" key="2">
    <source>
        <dbReference type="ARBA" id="ARBA00023186"/>
    </source>
</evidence>
<evidence type="ECO:0008006" key="6">
    <source>
        <dbReference type="Google" id="ProtNLM"/>
    </source>
</evidence>
<dbReference type="CDD" id="cd23163">
    <property type="entry name" value="Prefoldin_2"/>
    <property type="match status" value="1"/>
</dbReference>
<dbReference type="Pfam" id="PF01920">
    <property type="entry name" value="Prefoldin_2"/>
    <property type="match status" value="1"/>
</dbReference>
<dbReference type="InterPro" id="IPR027235">
    <property type="entry name" value="PFD2"/>
</dbReference>
<evidence type="ECO:0000256" key="3">
    <source>
        <dbReference type="SAM" id="Coils"/>
    </source>
</evidence>
<dbReference type="GO" id="GO:0051082">
    <property type="term" value="F:unfolded protein binding"/>
    <property type="evidence" value="ECO:0007669"/>
    <property type="project" value="InterPro"/>
</dbReference>
<dbReference type="EMBL" id="HBFX01044055">
    <property type="protein sequence ID" value="CAD8975482.1"/>
    <property type="molecule type" value="Transcribed_RNA"/>
</dbReference>
<name>A0A6T8P0M6_HEMAN</name>
<keyword evidence="2" id="KW-0143">Chaperone</keyword>
<dbReference type="PANTHER" id="PTHR13303">
    <property type="entry name" value="PREFOLDIN SUBUNIT 2"/>
    <property type="match status" value="1"/>
</dbReference>
<evidence type="ECO:0000313" key="5">
    <source>
        <dbReference type="EMBL" id="CAD8975482.1"/>
    </source>
</evidence>
<keyword evidence="3" id="KW-0175">Coiled coil</keyword>
<dbReference type="GO" id="GO:0006457">
    <property type="term" value="P:protein folding"/>
    <property type="evidence" value="ECO:0007669"/>
    <property type="project" value="InterPro"/>
</dbReference>
<dbReference type="EMBL" id="HBFK01032644">
    <property type="protein sequence ID" value="CAD8753344.1"/>
    <property type="molecule type" value="Transcribed_RNA"/>
</dbReference>
<gene>
    <name evidence="5" type="ORF">HAND00432_LOCUS26487</name>
    <name evidence="4" type="ORF">HAND1043_LOCUS19850</name>
</gene>
<organism evidence="5">
    <name type="scientific">Hemiselmis andersenii</name>
    <name type="common">Cryptophyte alga</name>
    <dbReference type="NCBI Taxonomy" id="464988"/>
    <lineage>
        <taxon>Eukaryota</taxon>
        <taxon>Cryptophyceae</taxon>
        <taxon>Cryptomonadales</taxon>
        <taxon>Hemiselmidaceae</taxon>
        <taxon>Hemiselmis</taxon>
    </lineage>
</organism>
<sequence>MSGTEDKQEELAAQQALVARLQGMKEESTSLAQKIAELDQEKHEHSLVLDTLSGLSGDRKCYRLVGSVLTERTVGDVNPAVKDNMAKLDGLIGELTKKLHEKEKEMQEFQQKHNIRFQKQGEAQQRGVRA</sequence>
<dbReference type="InterPro" id="IPR002777">
    <property type="entry name" value="PFD_beta-like"/>
</dbReference>
<dbReference type="InterPro" id="IPR009053">
    <property type="entry name" value="Prefoldin"/>
</dbReference>
<accession>A0A6T8P0M6</accession>
<dbReference type="SUPFAM" id="SSF46579">
    <property type="entry name" value="Prefoldin"/>
    <property type="match status" value="1"/>
</dbReference>
<dbReference type="FunFam" id="1.10.287.370:FF:000002">
    <property type="entry name" value="Prefoldin subunit 2"/>
    <property type="match status" value="1"/>
</dbReference>
<dbReference type="AlphaFoldDB" id="A0A6T8P0M6"/>
<feature type="coiled-coil region" evidence="3">
    <location>
        <begin position="85"/>
        <end position="112"/>
    </location>
</feature>
<dbReference type="GO" id="GO:0016272">
    <property type="term" value="C:prefoldin complex"/>
    <property type="evidence" value="ECO:0007669"/>
    <property type="project" value="InterPro"/>
</dbReference>
<proteinExistence type="inferred from homology"/>